<organism evidence="1 2">
    <name type="scientific">Coemansia aciculifera</name>
    <dbReference type="NCBI Taxonomy" id="417176"/>
    <lineage>
        <taxon>Eukaryota</taxon>
        <taxon>Fungi</taxon>
        <taxon>Fungi incertae sedis</taxon>
        <taxon>Zoopagomycota</taxon>
        <taxon>Kickxellomycotina</taxon>
        <taxon>Kickxellomycetes</taxon>
        <taxon>Kickxellales</taxon>
        <taxon>Kickxellaceae</taxon>
        <taxon>Coemansia</taxon>
    </lineage>
</organism>
<dbReference type="Proteomes" id="UP001139981">
    <property type="component" value="Unassembled WGS sequence"/>
</dbReference>
<evidence type="ECO:0000313" key="2">
    <source>
        <dbReference type="Proteomes" id="UP001139981"/>
    </source>
</evidence>
<proteinExistence type="predicted"/>
<reference evidence="1" key="1">
    <citation type="submission" date="2022-07" db="EMBL/GenBank/DDBJ databases">
        <title>Phylogenomic reconstructions and comparative analyses of Kickxellomycotina fungi.</title>
        <authorList>
            <person name="Reynolds N.K."/>
            <person name="Stajich J.E."/>
            <person name="Barry K."/>
            <person name="Grigoriev I.V."/>
            <person name="Crous P."/>
            <person name="Smith M.E."/>
        </authorList>
    </citation>
    <scope>NUCLEOTIDE SEQUENCE</scope>
    <source>
        <strain evidence="1">CBS 190363</strain>
    </source>
</reference>
<dbReference type="EMBL" id="JANBVB010000001">
    <property type="protein sequence ID" value="KAJ2901099.1"/>
    <property type="molecule type" value="Genomic_DNA"/>
</dbReference>
<gene>
    <name evidence="1" type="ORF">IWW38_000064</name>
</gene>
<name>A0ACC1MBX8_9FUNG</name>
<comment type="caution">
    <text evidence="1">The sequence shown here is derived from an EMBL/GenBank/DDBJ whole genome shotgun (WGS) entry which is preliminary data.</text>
</comment>
<protein>
    <submittedName>
        <fullName evidence="1">Uncharacterized protein</fullName>
    </submittedName>
</protein>
<keyword evidence="2" id="KW-1185">Reference proteome</keyword>
<sequence>MKGFADPGPAVATGALLLLPIPFLSTINQLSMQYPLDRLHYVMFQLLFLAMLVPTLLATNFTEPTVTVAGEEGPHAYSAKCAEIERTFMEMATEITTTGGPWTSLVTLSKPYPITIQGHSEKPFCFRILFYAPASPATAFDLLANILRRTEWDELTETTEIIEKLNNERSVDAIHYVRMKAIWPTSARDSVLISRLTRTKDDGFLNVSQSVEDRRVGEKQGVVRMEAALAGQLVTGVSEEERDRLGLVGESWCRVVQIADGDMKGWIPKSVIRFVATQALPRSLTKVCGLLAAVPSTNESKLLASSSSFKPGAGNLEKREEVEVRPSAVIAVPSPAAAAAGPPLATTSVSLQRGTTPLVRVGKKTWLAWARVIVRYATPAVIAALTSLVFHFYMRRRRS</sequence>
<evidence type="ECO:0000313" key="1">
    <source>
        <dbReference type="EMBL" id="KAJ2901099.1"/>
    </source>
</evidence>
<accession>A0ACC1MBX8</accession>